<comment type="caution">
    <text evidence="2">The sequence shown here is derived from an EMBL/GenBank/DDBJ whole genome shotgun (WGS) entry which is preliminary data.</text>
</comment>
<evidence type="ECO:0000313" key="3">
    <source>
        <dbReference type="Proteomes" id="UP001196413"/>
    </source>
</evidence>
<dbReference type="SMART" id="SM00198">
    <property type="entry name" value="SCP"/>
    <property type="match status" value="1"/>
</dbReference>
<dbReference type="SUPFAM" id="SSF55797">
    <property type="entry name" value="PR-1-like"/>
    <property type="match status" value="1"/>
</dbReference>
<sequence length="275" mass="30470">MINESLQYGMGKEFTCIIFYTIKRVFPIEIELQVRRCQDSTTRSISTTICARSSPSIMQATPLLLPVFMLLQFGLCSAGYEPPFGCNGAALTDRVRDLILTRINTIRALLAQGKYEPLASSSDMNKLKWDCNLESIAEKVVQDCPEQIFTNISQGHAINFKYYGQNERVNQFPNPIFESIEKWKKIILPIDSYTNLSDEARRFRDFSNMLNADFAAVGCYSTFCVDRASTACVFSHPAAQDGARVYTPGNPCVSGGNCNSPKVGACESGLCVIAA</sequence>
<dbReference type="Gene3D" id="3.40.33.10">
    <property type="entry name" value="CAP"/>
    <property type="match status" value="1"/>
</dbReference>
<name>A0AAD5QFF7_PARTN</name>
<dbReference type="Pfam" id="PF00188">
    <property type="entry name" value="CAP"/>
    <property type="match status" value="1"/>
</dbReference>
<protein>
    <recommendedName>
        <fullName evidence="1">SCP domain-containing protein</fullName>
    </recommendedName>
</protein>
<dbReference type="CDD" id="cd05380">
    <property type="entry name" value="CAP_euk"/>
    <property type="match status" value="1"/>
</dbReference>
<keyword evidence="3" id="KW-1185">Reference proteome</keyword>
<dbReference type="EMBL" id="JAHQIW010000796">
    <property type="protein sequence ID" value="KAJ1350083.1"/>
    <property type="molecule type" value="Genomic_DNA"/>
</dbReference>
<dbReference type="Proteomes" id="UP001196413">
    <property type="component" value="Unassembled WGS sequence"/>
</dbReference>
<reference evidence="2" key="1">
    <citation type="submission" date="2021-06" db="EMBL/GenBank/DDBJ databases">
        <title>Parelaphostrongylus tenuis whole genome reference sequence.</title>
        <authorList>
            <person name="Garwood T.J."/>
            <person name="Larsen P.A."/>
            <person name="Fountain-Jones N.M."/>
            <person name="Garbe J.R."/>
            <person name="Macchietto M.G."/>
            <person name="Kania S.A."/>
            <person name="Gerhold R.W."/>
            <person name="Richards J.E."/>
            <person name="Wolf T.M."/>
        </authorList>
    </citation>
    <scope>NUCLEOTIDE SEQUENCE</scope>
    <source>
        <strain evidence="2">MNPRO001-30</strain>
        <tissue evidence="2">Meninges</tissue>
    </source>
</reference>
<dbReference type="InterPro" id="IPR035940">
    <property type="entry name" value="CAP_sf"/>
</dbReference>
<gene>
    <name evidence="2" type="ORF">KIN20_005795</name>
</gene>
<evidence type="ECO:0000313" key="2">
    <source>
        <dbReference type="EMBL" id="KAJ1350083.1"/>
    </source>
</evidence>
<dbReference type="InterPro" id="IPR014044">
    <property type="entry name" value="CAP_dom"/>
</dbReference>
<feature type="domain" description="SCP" evidence="1">
    <location>
        <begin position="94"/>
        <end position="242"/>
    </location>
</feature>
<evidence type="ECO:0000259" key="1">
    <source>
        <dbReference type="SMART" id="SM00198"/>
    </source>
</evidence>
<dbReference type="AlphaFoldDB" id="A0AAD5QFF7"/>
<organism evidence="2 3">
    <name type="scientific">Parelaphostrongylus tenuis</name>
    <name type="common">Meningeal worm</name>
    <dbReference type="NCBI Taxonomy" id="148309"/>
    <lineage>
        <taxon>Eukaryota</taxon>
        <taxon>Metazoa</taxon>
        <taxon>Ecdysozoa</taxon>
        <taxon>Nematoda</taxon>
        <taxon>Chromadorea</taxon>
        <taxon>Rhabditida</taxon>
        <taxon>Rhabditina</taxon>
        <taxon>Rhabditomorpha</taxon>
        <taxon>Strongyloidea</taxon>
        <taxon>Metastrongylidae</taxon>
        <taxon>Parelaphostrongylus</taxon>
    </lineage>
</organism>
<proteinExistence type="predicted"/>
<accession>A0AAD5QFF7</accession>